<dbReference type="EMBL" id="CATQJL010000305">
    <property type="protein sequence ID" value="CAJ0600861.1"/>
    <property type="molecule type" value="Genomic_DNA"/>
</dbReference>
<comment type="caution">
    <text evidence="14">The sequence shown here is derived from an EMBL/GenBank/DDBJ whole genome shotgun (WGS) entry which is preliminary data.</text>
</comment>
<dbReference type="InterPro" id="IPR000742">
    <property type="entry name" value="EGF"/>
</dbReference>
<dbReference type="InterPro" id="IPR001506">
    <property type="entry name" value="Peptidase_M12A"/>
</dbReference>
<evidence type="ECO:0000259" key="13">
    <source>
        <dbReference type="PROSITE" id="PS51864"/>
    </source>
</evidence>
<accession>A0AA36M798</accession>
<feature type="active site" evidence="10">
    <location>
        <position position="162"/>
    </location>
</feature>
<dbReference type="SUPFAM" id="SSF55486">
    <property type="entry name" value="Metalloproteases ('zincins'), catalytic domain"/>
    <property type="match status" value="1"/>
</dbReference>
<feature type="domain" description="Peptidase M12A" evidence="13">
    <location>
        <begin position="71"/>
        <end position="262"/>
    </location>
</feature>
<dbReference type="InterPro" id="IPR017050">
    <property type="entry name" value="Metallopeptidase_nem"/>
</dbReference>
<dbReference type="Gene3D" id="3.40.390.10">
    <property type="entry name" value="Collagenase (Catalytic Domain)"/>
    <property type="match status" value="1"/>
</dbReference>
<keyword evidence="4" id="KW-0732">Signal</keyword>
<keyword evidence="3 10" id="KW-0479">Metal-binding</keyword>
<dbReference type="Proteomes" id="UP001176961">
    <property type="component" value="Unassembled WGS sequence"/>
</dbReference>
<evidence type="ECO:0000256" key="8">
    <source>
        <dbReference type="ARBA" id="ARBA00023180"/>
    </source>
</evidence>
<keyword evidence="8" id="KW-0325">Glycoprotein</keyword>
<keyword evidence="10 11" id="KW-0378">Hydrolase</keyword>
<dbReference type="GO" id="GO:0005576">
    <property type="term" value="C:extracellular region"/>
    <property type="evidence" value="ECO:0007669"/>
    <property type="project" value="UniProtKB-SubCell"/>
</dbReference>
<dbReference type="InterPro" id="IPR006026">
    <property type="entry name" value="Peptidase_Metallo"/>
</dbReference>
<dbReference type="InterPro" id="IPR024079">
    <property type="entry name" value="MetalloPept_cat_dom_sf"/>
</dbReference>
<proteinExistence type="predicted"/>
<comment type="caution">
    <text evidence="10">Lacks conserved residue(s) required for the propagation of feature annotation.</text>
</comment>
<dbReference type="PROSITE" id="PS01186">
    <property type="entry name" value="EGF_2"/>
    <property type="match status" value="1"/>
</dbReference>
<keyword evidence="10 11" id="KW-0645">Protease</keyword>
<feature type="binding site" evidence="10">
    <location>
        <position position="171"/>
    </location>
    <ligand>
        <name>Zn(2+)</name>
        <dbReference type="ChEBI" id="CHEBI:29105"/>
        <note>catalytic</note>
    </ligand>
</feature>
<dbReference type="PANTHER" id="PTHR10127:SF833">
    <property type="entry name" value="ZINC METALLOPROTEINASE NAS-32"/>
    <property type="match status" value="1"/>
</dbReference>
<evidence type="ECO:0000256" key="10">
    <source>
        <dbReference type="PROSITE-ProRule" id="PRU01211"/>
    </source>
</evidence>
<evidence type="ECO:0000256" key="2">
    <source>
        <dbReference type="ARBA" id="ARBA00022525"/>
    </source>
</evidence>
<evidence type="ECO:0000256" key="1">
    <source>
        <dbReference type="ARBA" id="ARBA00004613"/>
    </source>
</evidence>
<feature type="binding site" evidence="10">
    <location>
        <position position="165"/>
    </location>
    <ligand>
        <name>Zn(2+)</name>
        <dbReference type="ChEBI" id="CHEBI:29105"/>
        <note>catalytic</note>
    </ligand>
</feature>
<evidence type="ECO:0000256" key="9">
    <source>
        <dbReference type="PIRNR" id="PIRNR036365"/>
    </source>
</evidence>
<dbReference type="PANTHER" id="PTHR10127">
    <property type="entry name" value="DISCOIDIN, CUB, EGF, LAMININ , AND ZINC METALLOPROTEASE DOMAIN CONTAINING"/>
    <property type="match status" value="1"/>
</dbReference>
<dbReference type="PIRSF" id="PIRSF036365">
    <property type="entry name" value="Astacin_nematoda"/>
    <property type="match status" value="1"/>
</dbReference>
<keyword evidence="6 10" id="KW-0482">Metalloprotease</keyword>
<keyword evidence="7" id="KW-1015">Disulfide bond</keyword>
<evidence type="ECO:0000256" key="5">
    <source>
        <dbReference type="ARBA" id="ARBA00022833"/>
    </source>
</evidence>
<comment type="cofactor">
    <cofactor evidence="10 11">
        <name>Zn(2+)</name>
        <dbReference type="ChEBI" id="CHEBI:29105"/>
    </cofactor>
    <text evidence="10 11">Binds 1 zinc ion per subunit.</text>
</comment>
<evidence type="ECO:0000256" key="3">
    <source>
        <dbReference type="ARBA" id="ARBA00022723"/>
    </source>
</evidence>
<dbReference type="SMART" id="SM00235">
    <property type="entry name" value="ZnMc"/>
    <property type="match status" value="1"/>
</dbReference>
<evidence type="ECO:0000256" key="6">
    <source>
        <dbReference type="ARBA" id="ARBA00023049"/>
    </source>
</evidence>
<dbReference type="PRINTS" id="PR00480">
    <property type="entry name" value="ASTACIN"/>
</dbReference>
<keyword evidence="2 9" id="KW-0964">Secreted</keyword>
<comment type="subcellular location">
    <subcellularLocation>
        <location evidence="1 9">Secreted</location>
    </subcellularLocation>
</comment>
<protein>
    <recommendedName>
        <fullName evidence="9">Zinc metalloproteinase</fullName>
    </recommendedName>
</protein>
<dbReference type="Pfam" id="PF01400">
    <property type="entry name" value="Astacin"/>
    <property type="match status" value="1"/>
</dbReference>
<dbReference type="InterPro" id="IPR034035">
    <property type="entry name" value="Astacin-like_dom"/>
</dbReference>
<dbReference type="AlphaFoldDB" id="A0AA36M798"/>
<evidence type="ECO:0000313" key="15">
    <source>
        <dbReference type="Proteomes" id="UP001176961"/>
    </source>
</evidence>
<organism evidence="14 15">
    <name type="scientific">Cylicocyclus nassatus</name>
    <name type="common">Nematode worm</name>
    <dbReference type="NCBI Taxonomy" id="53992"/>
    <lineage>
        <taxon>Eukaryota</taxon>
        <taxon>Metazoa</taxon>
        <taxon>Ecdysozoa</taxon>
        <taxon>Nematoda</taxon>
        <taxon>Chromadorea</taxon>
        <taxon>Rhabditida</taxon>
        <taxon>Rhabditina</taxon>
        <taxon>Rhabditomorpha</taxon>
        <taxon>Strongyloidea</taxon>
        <taxon>Strongylidae</taxon>
        <taxon>Cylicocyclus</taxon>
    </lineage>
</organism>
<feature type="binding site" evidence="10">
    <location>
        <position position="161"/>
    </location>
    <ligand>
        <name>Zn(2+)</name>
        <dbReference type="ChEBI" id="CHEBI:29105"/>
        <note>catalytic</note>
    </ligand>
</feature>
<dbReference type="GO" id="GO:0006508">
    <property type="term" value="P:proteolysis"/>
    <property type="evidence" value="ECO:0007669"/>
    <property type="project" value="UniProtKB-KW"/>
</dbReference>
<evidence type="ECO:0000256" key="11">
    <source>
        <dbReference type="RuleBase" id="RU361183"/>
    </source>
</evidence>
<name>A0AA36M798_CYLNA</name>
<dbReference type="GO" id="GO:0008270">
    <property type="term" value="F:zinc ion binding"/>
    <property type="evidence" value="ECO:0007669"/>
    <property type="project" value="UniProtKB-UniRule"/>
</dbReference>
<dbReference type="CDD" id="cd04280">
    <property type="entry name" value="ZnMc_astacin_like"/>
    <property type="match status" value="1"/>
</dbReference>
<dbReference type="PROSITE" id="PS00022">
    <property type="entry name" value="EGF_1"/>
    <property type="match status" value="1"/>
</dbReference>
<evidence type="ECO:0000313" key="14">
    <source>
        <dbReference type="EMBL" id="CAJ0600861.1"/>
    </source>
</evidence>
<reference evidence="14" key="1">
    <citation type="submission" date="2023-07" db="EMBL/GenBank/DDBJ databases">
        <authorList>
            <consortium name="CYATHOMIX"/>
        </authorList>
    </citation>
    <scope>NUCLEOTIDE SEQUENCE</scope>
    <source>
        <strain evidence="14">N/A</strain>
    </source>
</reference>
<dbReference type="PROSITE" id="PS51864">
    <property type="entry name" value="ASTACIN"/>
    <property type="match status" value="1"/>
</dbReference>
<sequence>MKENPSILASLPDVLPQDESSDSISDPSIEEINQREGIAEYLFQGDINLTDEQLEWIENSIKSENNTREKRQVDSGARLWTDNRVFYFFDISIDARMKRIVKEALKYLQERTCLEFTESTTAPNRIRVFSGAGCFATIGMAGGVQELSLGKGCEAVGIAAHEFAHALGIWHMQMRDDRDNFVQVDLSAVPLSMLHNYIKLPSSRIINYTPYEYGSYMHYDARSFATTGNSLIPRDPNYLRTIGSRVISFYDIKTINDHYKCRSRCASGSAKCFNGGEPNPRNCAVCNCPAGYGGSFCNQRPPGCGEYLKASEKWQKKEFTFGDSKVHIIRETYTECNHWIRAPPGKRIQIRIKSLQNSQCHNGCTLNAIEPRIREDKTVTNPRICCTDSLNRTLNSHLNPTPIISYSRFLTSTFAFLYRFI</sequence>
<dbReference type="GO" id="GO:0018996">
    <property type="term" value="P:molting cycle, collagen and cuticulin-based cuticle"/>
    <property type="evidence" value="ECO:0007669"/>
    <property type="project" value="InterPro"/>
</dbReference>
<keyword evidence="5 10" id="KW-0862">Zinc</keyword>
<dbReference type="GO" id="GO:0004222">
    <property type="term" value="F:metalloendopeptidase activity"/>
    <property type="evidence" value="ECO:0007669"/>
    <property type="project" value="UniProtKB-UniRule"/>
</dbReference>
<evidence type="ECO:0000256" key="7">
    <source>
        <dbReference type="ARBA" id="ARBA00023157"/>
    </source>
</evidence>
<evidence type="ECO:0000256" key="4">
    <source>
        <dbReference type="ARBA" id="ARBA00022729"/>
    </source>
</evidence>
<keyword evidence="15" id="KW-1185">Reference proteome</keyword>
<evidence type="ECO:0000256" key="12">
    <source>
        <dbReference type="SAM" id="MobiDB-lite"/>
    </source>
</evidence>
<feature type="region of interest" description="Disordered" evidence="12">
    <location>
        <begin position="1"/>
        <end position="28"/>
    </location>
</feature>
<gene>
    <name evidence="14" type="ORF">CYNAS_LOCUS12844</name>
</gene>